<accession>A0A9D6V418</accession>
<reference evidence="3" key="1">
    <citation type="submission" date="2020-07" db="EMBL/GenBank/DDBJ databases">
        <title>Huge and variable diversity of episymbiotic CPR bacteria and DPANN archaea in groundwater ecosystems.</title>
        <authorList>
            <person name="He C.Y."/>
            <person name="Keren R."/>
            <person name="Whittaker M."/>
            <person name="Farag I.F."/>
            <person name="Doudna J."/>
            <person name="Cate J.H.D."/>
            <person name="Banfield J.F."/>
        </authorList>
    </citation>
    <scope>NUCLEOTIDE SEQUENCE</scope>
    <source>
        <strain evidence="3">NC_groundwater_1664_Pr3_B-0.1um_52_9</strain>
    </source>
</reference>
<dbReference type="InterPro" id="IPR011600">
    <property type="entry name" value="Pept_C14_caspase"/>
</dbReference>
<dbReference type="GO" id="GO:0006508">
    <property type="term" value="P:proteolysis"/>
    <property type="evidence" value="ECO:0007669"/>
    <property type="project" value="InterPro"/>
</dbReference>
<dbReference type="EMBL" id="JACRDE010000334">
    <property type="protein sequence ID" value="MBI5250338.1"/>
    <property type="molecule type" value="Genomic_DNA"/>
</dbReference>
<dbReference type="InterPro" id="IPR029030">
    <property type="entry name" value="Caspase-like_dom_sf"/>
</dbReference>
<dbReference type="AlphaFoldDB" id="A0A9D6V418"/>
<feature type="domain" description="Peptidase C14 caspase" evidence="1">
    <location>
        <begin position="36"/>
        <end position="269"/>
    </location>
</feature>
<dbReference type="PANTHER" id="PTHR48104">
    <property type="entry name" value="METACASPASE-4"/>
    <property type="match status" value="1"/>
</dbReference>
<sequence length="478" mass="53633">MFSAKAISVFVVVTLWVVCLLWIPAYGSDLSKSELYAVIVGVKKFQDPNIPPLTISDKDAKDFYHFLKESEEHFAKAHITLLLNEDATRANVSKALRDGLMGARRNDIVIMYFSGHGMADEKLPNEFYFVTYDTQLENLFATALMMNDKNLFKGIDTDRVLLVADACHSGGFSPGIQKSISKETDRFFSVFNSVSGRVGILSSRPEEESYEKPKFGNSIFTHYMLKGLRGEAAKGSQQSTISAKDLYDYVYDQTKKATKGLQHPQFYATKGSEQTPVFVAPTFSQDLKVKVTFYYEDQSRQVKPLTEGARLKSGQHVGITFVPESDCYVYILWWDSRGAVGRLFPNPQLTEGTGEVKAGMTYWLPSSGGERWYVLDDNPGEETIYFLASRTRNPRIEQLYETLSRSPGGPTAAQEVKEISGELERQMNLMGFADFTVPKERASVSFASKEALVQSIQVEAKVRRTDAIVKLGFQHVAR</sequence>
<dbReference type="InterPro" id="IPR025493">
    <property type="entry name" value="DUF4384"/>
</dbReference>
<dbReference type="SUPFAM" id="SSF52129">
    <property type="entry name" value="Caspase-like"/>
    <property type="match status" value="1"/>
</dbReference>
<gene>
    <name evidence="3" type="ORF">HY912_12660</name>
</gene>
<dbReference type="Pfam" id="PF00656">
    <property type="entry name" value="Peptidase_C14"/>
    <property type="match status" value="1"/>
</dbReference>
<dbReference type="Pfam" id="PF14326">
    <property type="entry name" value="DUF4384"/>
    <property type="match status" value="1"/>
</dbReference>
<dbReference type="InterPro" id="IPR050452">
    <property type="entry name" value="Metacaspase"/>
</dbReference>
<protein>
    <submittedName>
        <fullName evidence="3">Caspase family protein</fullName>
    </submittedName>
</protein>
<organism evidence="3 4">
    <name type="scientific">Desulfomonile tiedjei</name>
    <dbReference type="NCBI Taxonomy" id="2358"/>
    <lineage>
        <taxon>Bacteria</taxon>
        <taxon>Pseudomonadati</taxon>
        <taxon>Thermodesulfobacteriota</taxon>
        <taxon>Desulfomonilia</taxon>
        <taxon>Desulfomonilales</taxon>
        <taxon>Desulfomonilaceae</taxon>
        <taxon>Desulfomonile</taxon>
    </lineage>
</organism>
<feature type="domain" description="DUF4384" evidence="2">
    <location>
        <begin position="311"/>
        <end position="391"/>
    </location>
</feature>
<dbReference type="Proteomes" id="UP000807825">
    <property type="component" value="Unassembled WGS sequence"/>
</dbReference>
<dbReference type="GO" id="GO:0005737">
    <property type="term" value="C:cytoplasm"/>
    <property type="evidence" value="ECO:0007669"/>
    <property type="project" value="TreeGrafter"/>
</dbReference>
<evidence type="ECO:0000313" key="4">
    <source>
        <dbReference type="Proteomes" id="UP000807825"/>
    </source>
</evidence>
<evidence type="ECO:0000259" key="2">
    <source>
        <dbReference type="Pfam" id="PF14326"/>
    </source>
</evidence>
<dbReference type="PANTHER" id="PTHR48104:SF30">
    <property type="entry name" value="METACASPASE-1"/>
    <property type="match status" value="1"/>
</dbReference>
<comment type="caution">
    <text evidence="3">The sequence shown here is derived from an EMBL/GenBank/DDBJ whole genome shotgun (WGS) entry which is preliminary data.</text>
</comment>
<evidence type="ECO:0000259" key="1">
    <source>
        <dbReference type="Pfam" id="PF00656"/>
    </source>
</evidence>
<evidence type="ECO:0000313" key="3">
    <source>
        <dbReference type="EMBL" id="MBI5250338.1"/>
    </source>
</evidence>
<dbReference type="Gene3D" id="3.40.50.1460">
    <property type="match status" value="1"/>
</dbReference>
<proteinExistence type="predicted"/>
<name>A0A9D6V418_9BACT</name>
<dbReference type="GO" id="GO:0004197">
    <property type="term" value="F:cysteine-type endopeptidase activity"/>
    <property type="evidence" value="ECO:0007669"/>
    <property type="project" value="InterPro"/>
</dbReference>